<protein>
    <recommendedName>
        <fullName evidence="2">protein-tyrosine-phosphatase</fullName>
        <ecNumber evidence="2">3.1.3.48</ecNumber>
    </recommendedName>
</protein>
<dbReference type="Proteomes" id="UP000008229">
    <property type="component" value="Chromosome"/>
</dbReference>
<evidence type="ECO:0000256" key="3">
    <source>
        <dbReference type="ARBA" id="ARBA00022801"/>
    </source>
</evidence>
<reference evidence="9" key="2">
    <citation type="submission" date="2010-01" db="EMBL/GenBank/DDBJ databases">
        <title>The complete genome of Conexibacter woesei DSM 14684.</title>
        <authorList>
            <consortium name="US DOE Joint Genome Institute (JGI-PGF)"/>
            <person name="Lucas S."/>
            <person name="Copeland A."/>
            <person name="Lapidus A."/>
            <person name="Glavina del Rio T."/>
            <person name="Dalin E."/>
            <person name="Tice H."/>
            <person name="Bruce D."/>
            <person name="Goodwin L."/>
            <person name="Pitluck S."/>
            <person name="Kyrpides N."/>
            <person name="Mavromatis K."/>
            <person name="Ivanova N."/>
            <person name="Mikhailova N."/>
            <person name="Chertkov O."/>
            <person name="Brettin T."/>
            <person name="Detter J.C."/>
            <person name="Han C."/>
            <person name="Larimer F."/>
            <person name="Land M."/>
            <person name="Hauser L."/>
            <person name="Markowitz V."/>
            <person name="Cheng J.-F."/>
            <person name="Hugenholtz P."/>
            <person name="Woyke T."/>
            <person name="Wu D."/>
            <person name="Pukall R."/>
            <person name="Steenblock K."/>
            <person name="Schneider S."/>
            <person name="Klenk H.-P."/>
            <person name="Eisen J.A."/>
        </authorList>
    </citation>
    <scope>NUCLEOTIDE SEQUENCE [LARGE SCALE GENOMIC DNA]</scope>
    <source>
        <strain evidence="9">DSM 14684 / CIP 108061 / JCM 11494 / NBRC 100937 / ID131577</strain>
    </source>
</reference>
<dbReference type="PANTHER" id="PTHR11717">
    <property type="entry name" value="LOW MOLECULAR WEIGHT PROTEIN TYROSINE PHOSPHATASE"/>
    <property type="match status" value="1"/>
</dbReference>
<feature type="domain" description="Phosphotyrosine protein phosphatase I" evidence="7">
    <location>
        <begin position="2"/>
        <end position="154"/>
    </location>
</feature>
<dbReference type="Pfam" id="PF01451">
    <property type="entry name" value="LMWPc"/>
    <property type="match status" value="1"/>
</dbReference>
<comment type="catalytic activity">
    <reaction evidence="5">
        <text>O-phospho-L-tyrosyl-[protein] + H2O = L-tyrosyl-[protein] + phosphate</text>
        <dbReference type="Rhea" id="RHEA:10684"/>
        <dbReference type="Rhea" id="RHEA-COMP:10136"/>
        <dbReference type="Rhea" id="RHEA-COMP:20101"/>
        <dbReference type="ChEBI" id="CHEBI:15377"/>
        <dbReference type="ChEBI" id="CHEBI:43474"/>
        <dbReference type="ChEBI" id="CHEBI:46858"/>
        <dbReference type="ChEBI" id="CHEBI:61978"/>
        <dbReference type="EC" id="3.1.3.48"/>
    </reaction>
</comment>
<evidence type="ECO:0000256" key="5">
    <source>
        <dbReference type="ARBA" id="ARBA00051722"/>
    </source>
</evidence>
<evidence type="ECO:0000313" key="9">
    <source>
        <dbReference type="Proteomes" id="UP000008229"/>
    </source>
</evidence>
<sequence length="160" mass="16788">MTRILFVCMGNICRSPTAEAVMTRLVADAGLAGEVTIESAGTGGWHVGNAPDARATAAAGVRGFAMQSVAQQVSARDFGAFDLLIAMDRDNVRNLARLAPDAEAAAKVRLLREFDPASAGAPDLDVPDPYYGGDDGFEHVLDLVEAACAGLLDELRRARA</sequence>
<dbReference type="CDD" id="cd16343">
    <property type="entry name" value="LMWPTP"/>
    <property type="match status" value="1"/>
</dbReference>
<dbReference type="Gene3D" id="3.40.50.2300">
    <property type="match status" value="1"/>
</dbReference>
<dbReference type="EMBL" id="CP001854">
    <property type="protein sequence ID" value="ADB49736.1"/>
    <property type="molecule type" value="Genomic_DNA"/>
</dbReference>
<dbReference type="KEGG" id="cwo:Cwoe_1307"/>
<dbReference type="PANTHER" id="PTHR11717:SF7">
    <property type="entry name" value="LOW MOLECULAR WEIGHT PHOSPHOTYROSINE PROTEIN PHOSPHATASE"/>
    <property type="match status" value="1"/>
</dbReference>
<keyword evidence="4" id="KW-0904">Protein phosphatase</keyword>
<dbReference type="RefSeq" id="WP_012932787.1">
    <property type="nucleotide sequence ID" value="NC_013739.1"/>
</dbReference>
<dbReference type="InterPro" id="IPR036196">
    <property type="entry name" value="Ptyr_pPase_sf"/>
</dbReference>
<evidence type="ECO:0000256" key="2">
    <source>
        <dbReference type="ARBA" id="ARBA00013064"/>
    </source>
</evidence>
<dbReference type="FunFam" id="3.40.50.2300:FF:000113">
    <property type="entry name" value="Low molecular weight protein-tyrosine-phosphatase"/>
    <property type="match status" value="1"/>
</dbReference>
<evidence type="ECO:0000256" key="1">
    <source>
        <dbReference type="ARBA" id="ARBA00011063"/>
    </source>
</evidence>
<evidence type="ECO:0000256" key="4">
    <source>
        <dbReference type="ARBA" id="ARBA00022912"/>
    </source>
</evidence>
<dbReference type="eggNOG" id="COG0394">
    <property type="taxonomic scope" value="Bacteria"/>
</dbReference>
<evidence type="ECO:0000313" key="8">
    <source>
        <dbReference type="EMBL" id="ADB49736.1"/>
    </source>
</evidence>
<dbReference type="SUPFAM" id="SSF52788">
    <property type="entry name" value="Phosphotyrosine protein phosphatases I"/>
    <property type="match status" value="1"/>
</dbReference>
<dbReference type="EC" id="3.1.3.48" evidence="2"/>
<dbReference type="HOGENOM" id="CLU_071415_2_1_11"/>
<keyword evidence="3" id="KW-0378">Hydrolase</keyword>
<dbReference type="AlphaFoldDB" id="D3FER2"/>
<dbReference type="InterPro" id="IPR023485">
    <property type="entry name" value="Ptyr_pPase"/>
</dbReference>
<comment type="similarity">
    <text evidence="1">Belongs to the low molecular weight phosphotyrosine protein phosphatase family.</text>
</comment>
<dbReference type="PRINTS" id="PR00719">
    <property type="entry name" value="LMWPTPASE"/>
</dbReference>
<dbReference type="InterPro" id="IPR017867">
    <property type="entry name" value="Tyr_phospatase_low_mol_wt"/>
</dbReference>
<gene>
    <name evidence="8" type="ordered locus">Cwoe_1307</name>
</gene>
<reference evidence="8 9" key="1">
    <citation type="journal article" date="2010" name="Stand. Genomic Sci.">
        <title>Complete genome sequence of Conexibacter woesei type strain (ID131577).</title>
        <authorList>
            <person name="Pukall R."/>
            <person name="Lapidus A."/>
            <person name="Glavina Del Rio T."/>
            <person name="Copeland A."/>
            <person name="Tice H."/>
            <person name="Cheng J.-F."/>
            <person name="Lucas S."/>
            <person name="Chen F."/>
            <person name="Nolan M."/>
            <person name="Bruce D."/>
            <person name="Goodwin L."/>
            <person name="Pitluck S."/>
            <person name="Mavromatis K."/>
            <person name="Ivanova N."/>
            <person name="Ovchinnikova G."/>
            <person name="Pati A."/>
            <person name="Chen A."/>
            <person name="Palaniappan K."/>
            <person name="Land M."/>
            <person name="Hauser L."/>
            <person name="Chang Y.-J."/>
            <person name="Jeffries C.D."/>
            <person name="Chain P."/>
            <person name="Meincke L."/>
            <person name="Sims D."/>
            <person name="Brettin T."/>
            <person name="Detter J.C."/>
            <person name="Rohde M."/>
            <person name="Goeker M."/>
            <person name="Bristow J."/>
            <person name="Eisen J.A."/>
            <person name="Markowitz V."/>
            <person name="Kyrpides N.C."/>
            <person name="Klenk H.-P."/>
            <person name="Hugenholtz P."/>
        </authorList>
    </citation>
    <scope>NUCLEOTIDE SEQUENCE [LARGE SCALE GENOMIC DNA]</scope>
    <source>
        <strain evidence="9">DSM 14684 / CIP 108061 / JCM 11494 / NBRC 100937 / ID131577</strain>
    </source>
</reference>
<keyword evidence="9" id="KW-1185">Reference proteome</keyword>
<feature type="active site" description="Proton donor" evidence="6">
    <location>
        <position position="128"/>
    </location>
</feature>
<feature type="active site" description="Nucleophile" evidence="6">
    <location>
        <position position="8"/>
    </location>
</feature>
<feature type="active site" evidence="6">
    <location>
        <position position="14"/>
    </location>
</feature>
<dbReference type="InterPro" id="IPR050438">
    <property type="entry name" value="LMW_PTPase"/>
</dbReference>
<dbReference type="SMART" id="SM00226">
    <property type="entry name" value="LMWPc"/>
    <property type="match status" value="1"/>
</dbReference>
<evidence type="ECO:0000256" key="6">
    <source>
        <dbReference type="PIRSR" id="PIRSR617867-1"/>
    </source>
</evidence>
<proteinExistence type="inferred from homology"/>
<dbReference type="GO" id="GO:0004725">
    <property type="term" value="F:protein tyrosine phosphatase activity"/>
    <property type="evidence" value="ECO:0007669"/>
    <property type="project" value="UniProtKB-EC"/>
</dbReference>
<accession>D3FER2</accession>
<evidence type="ECO:0000259" key="7">
    <source>
        <dbReference type="SMART" id="SM00226"/>
    </source>
</evidence>
<name>D3FER2_CONWI</name>
<dbReference type="STRING" id="469383.Cwoe_1307"/>
<organism evidence="8 9">
    <name type="scientific">Conexibacter woesei (strain DSM 14684 / CCUG 47730 / CIP 108061 / JCM 11494 / NBRC 100937 / ID131577)</name>
    <dbReference type="NCBI Taxonomy" id="469383"/>
    <lineage>
        <taxon>Bacteria</taxon>
        <taxon>Bacillati</taxon>
        <taxon>Actinomycetota</taxon>
        <taxon>Thermoleophilia</taxon>
        <taxon>Solirubrobacterales</taxon>
        <taxon>Conexibacteraceae</taxon>
        <taxon>Conexibacter</taxon>
    </lineage>
</organism>